<dbReference type="PANTHER" id="PTHR14102">
    <property type="entry name" value="PAR-6-RELATED"/>
    <property type="match status" value="1"/>
</dbReference>
<dbReference type="InterPro" id="IPR051741">
    <property type="entry name" value="PAR6_homolog"/>
</dbReference>
<feature type="domain" description="PB1" evidence="1">
    <location>
        <begin position="36"/>
        <end position="116"/>
    </location>
</feature>
<dbReference type="EMBL" id="UZAH01039233">
    <property type="protein sequence ID" value="VDP55809.1"/>
    <property type="molecule type" value="Genomic_DNA"/>
</dbReference>
<dbReference type="Gene3D" id="3.10.20.90">
    <property type="entry name" value="Phosphatidylinositol 3-kinase Catalytic Subunit, Chain A, domain 1"/>
    <property type="match status" value="1"/>
</dbReference>
<evidence type="ECO:0000259" key="1">
    <source>
        <dbReference type="PROSITE" id="PS51745"/>
    </source>
</evidence>
<gene>
    <name evidence="2" type="ORF">HPBE_LOCUS26124</name>
</gene>
<proteinExistence type="predicted"/>
<dbReference type="AlphaFoldDB" id="A0A3P8IDW8"/>
<name>A0A3P8IDW8_HELPZ</name>
<accession>A0A3P8IDW8</accession>
<dbReference type="PROSITE" id="PS51745">
    <property type="entry name" value="PB1"/>
    <property type="match status" value="1"/>
</dbReference>
<organism evidence="2">
    <name type="scientific">Heligmosomoides polygyrus</name>
    <name type="common">Parasitic roundworm</name>
    <dbReference type="NCBI Taxonomy" id="6339"/>
    <lineage>
        <taxon>Eukaryota</taxon>
        <taxon>Metazoa</taxon>
        <taxon>Ecdysozoa</taxon>
        <taxon>Nematoda</taxon>
        <taxon>Chromadorea</taxon>
        <taxon>Rhabditida</taxon>
        <taxon>Rhabditina</taxon>
        <taxon>Rhabditomorpha</taxon>
        <taxon>Strongyloidea</taxon>
        <taxon>Heligmosomidae</taxon>
        <taxon>Heligmosomoides</taxon>
    </lineage>
</organism>
<protein>
    <recommendedName>
        <fullName evidence="1">PB1 domain-containing protein</fullName>
    </recommendedName>
</protein>
<sequence length="200" mass="22823">MAGKLTGRQLFLKDATLNLSDVALIEQSVEIDESLFDEVKSKFDSEWRRFSLTAGSPEVYSYDSFRALVEKLHHLESVPFTLCYNSVGGDLLPITNDEVEHLQFSISSLIRHCGCGDYYFHLQNLRKSFESARPTLRLLIQRKGESWEEKYGYGTDSDRRRKGLSALIPVQKAPRRNYSISNPEDFRQASAIPLLSIVLN</sequence>
<evidence type="ECO:0000313" key="2">
    <source>
        <dbReference type="EMBL" id="VDP55809.1"/>
    </source>
</evidence>
<dbReference type="InterPro" id="IPR000270">
    <property type="entry name" value="PB1_dom"/>
</dbReference>
<dbReference type="Pfam" id="PF00564">
    <property type="entry name" value="PB1"/>
    <property type="match status" value="1"/>
</dbReference>
<dbReference type="PANTHER" id="PTHR14102:SF11">
    <property type="entry name" value="LD29223P"/>
    <property type="match status" value="1"/>
</dbReference>
<reference evidence="2" key="1">
    <citation type="submission" date="2018-11" db="EMBL/GenBank/DDBJ databases">
        <authorList>
            <consortium name="Pathogen Informatics"/>
        </authorList>
    </citation>
    <scope>NUCLEOTIDE SEQUENCE [LARGE SCALE GENOMIC DNA]</scope>
</reference>
<dbReference type="GO" id="GO:0007098">
    <property type="term" value="P:centrosome cycle"/>
    <property type="evidence" value="ECO:0007669"/>
    <property type="project" value="TreeGrafter"/>
</dbReference>
<dbReference type="OrthoDB" id="5868434at2759"/>
<dbReference type="InterPro" id="IPR053793">
    <property type="entry name" value="PB1-like"/>
</dbReference>
<dbReference type="SUPFAM" id="SSF54277">
    <property type="entry name" value="CAD &amp; PB1 domains"/>
    <property type="match status" value="1"/>
</dbReference>